<evidence type="ECO:0000256" key="6">
    <source>
        <dbReference type="ARBA" id="ARBA00023136"/>
    </source>
</evidence>
<accession>A0AAN1SXA2</accession>
<dbReference type="AlphaFoldDB" id="A0AAN1SXA2"/>
<sequence>MEKESEMNTAPDAGKARPLAGDKRKLIVILSLLLSVGFAVIALVNYHVSKAAIRESIVANELPLTSDNIYSELQKDLIRPVFISSMMASDTFLRDWVISGEKDVGRMTKYLHEVMERYHTFTGFFVSDRTSAYYHADGVLKTVSRDEPRDKWYYRVRGMDTPYEINVDPDLANKDALTIFINYRVLDYQGKFIGAAGVGLTVDAVNILLNKYQQRYARTIYFVDPQGKVVMTGSSSGLQGKDIRSLPGIGALAGRMLQKEGGSFQYEAEGSSHLLNVRYIPELNWYLFAEKNEDAMLAGIRHTLYTNLALAFIVTLIVLLLTSLTISRYQGRLEVMATTDKLTGLANRQAFEILIGQMLPEAERSKKPVAALLMDIDHFKQCNDRYGHLVGDKVIQHVATIIRSTLRQSDIVCRWGGEEFLMVIKDCSREQGLQIAGKICDAVRNAPLQLDGETLNITISAGVASGFEEERLLVEADAALYAAKESGRDQVKAA</sequence>
<dbReference type="InterPro" id="IPR043128">
    <property type="entry name" value="Rev_trsase/Diguanyl_cyclase"/>
</dbReference>
<dbReference type="EC" id="2.7.7.65" evidence="2"/>
<dbReference type="PANTHER" id="PTHR45138:SF9">
    <property type="entry name" value="DIGUANYLATE CYCLASE DGCM-RELATED"/>
    <property type="match status" value="1"/>
</dbReference>
<dbReference type="KEGG" id="fku:FGKAn22_02510"/>
<evidence type="ECO:0000256" key="3">
    <source>
        <dbReference type="ARBA" id="ARBA00022475"/>
    </source>
</evidence>
<dbReference type="Proteomes" id="UP001319121">
    <property type="component" value="Chromosome"/>
</dbReference>
<dbReference type="GO" id="GO:0043709">
    <property type="term" value="P:cell adhesion involved in single-species biofilm formation"/>
    <property type="evidence" value="ECO:0007669"/>
    <property type="project" value="TreeGrafter"/>
</dbReference>
<evidence type="ECO:0000256" key="8">
    <source>
        <dbReference type="SAM" id="Phobius"/>
    </source>
</evidence>
<dbReference type="InterPro" id="IPR050469">
    <property type="entry name" value="Diguanylate_Cyclase"/>
</dbReference>
<proteinExistence type="predicted"/>
<dbReference type="Pfam" id="PF00990">
    <property type="entry name" value="GGDEF"/>
    <property type="match status" value="1"/>
</dbReference>
<dbReference type="CDD" id="cd01949">
    <property type="entry name" value="GGDEF"/>
    <property type="match status" value="1"/>
</dbReference>
<comment type="subcellular location">
    <subcellularLocation>
        <location evidence="1">Cell membrane</location>
        <topology evidence="1">Multi-pass membrane protein</topology>
    </subcellularLocation>
</comment>
<keyword evidence="6 8" id="KW-0472">Membrane</keyword>
<name>A0AAN1SXA2_9PROT</name>
<evidence type="ECO:0000313" key="10">
    <source>
        <dbReference type="EMBL" id="BBI98558.1"/>
    </source>
</evidence>
<dbReference type="EMBL" id="AP019536">
    <property type="protein sequence ID" value="BBI98558.1"/>
    <property type="molecule type" value="Genomic_DNA"/>
</dbReference>
<dbReference type="PANTHER" id="PTHR45138">
    <property type="entry name" value="REGULATORY COMPONENTS OF SENSORY TRANSDUCTION SYSTEM"/>
    <property type="match status" value="1"/>
</dbReference>
<keyword evidence="11" id="KW-1185">Reference proteome</keyword>
<dbReference type="NCBIfam" id="TIGR00254">
    <property type="entry name" value="GGDEF"/>
    <property type="match status" value="1"/>
</dbReference>
<feature type="transmembrane region" description="Helical" evidence="8">
    <location>
        <begin position="26"/>
        <end position="48"/>
    </location>
</feature>
<keyword evidence="3" id="KW-1003">Cell membrane</keyword>
<dbReference type="Gene3D" id="3.30.450.20">
    <property type="entry name" value="PAS domain"/>
    <property type="match status" value="1"/>
</dbReference>
<protein>
    <recommendedName>
        <fullName evidence="2">diguanylate cyclase</fullName>
        <ecNumber evidence="2">2.7.7.65</ecNumber>
    </recommendedName>
</protein>
<dbReference type="FunFam" id="3.30.70.270:FF:000001">
    <property type="entry name" value="Diguanylate cyclase domain protein"/>
    <property type="match status" value="1"/>
</dbReference>
<dbReference type="SUPFAM" id="SSF55073">
    <property type="entry name" value="Nucleotide cyclase"/>
    <property type="match status" value="1"/>
</dbReference>
<evidence type="ECO:0000256" key="4">
    <source>
        <dbReference type="ARBA" id="ARBA00022692"/>
    </source>
</evidence>
<evidence type="ECO:0000313" key="11">
    <source>
        <dbReference type="Proteomes" id="UP001319121"/>
    </source>
</evidence>
<keyword evidence="4 8" id="KW-0812">Transmembrane</keyword>
<dbReference type="CDD" id="cd18773">
    <property type="entry name" value="PDC1_HK_sensor"/>
    <property type="match status" value="1"/>
</dbReference>
<dbReference type="InterPro" id="IPR000160">
    <property type="entry name" value="GGDEF_dom"/>
</dbReference>
<gene>
    <name evidence="10" type="ORF">FGKAn22_02510</name>
</gene>
<evidence type="ECO:0000256" key="5">
    <source>
        <dbReference type="ARBA" id="ARBA00022989"/>
    </source>
</evidence>
<reference evidence="10 11" key="1">
    <citation type="submission" date="2019-03" db="EMBL/GenBank/DDBJ databases">
        <title>Complete genome sequence of Ferrigenium kumadai strain An22, a microaerophilic iron-oxidizing bacterium isolated from a paddy field soil.</title>
        <authorList>
            <person name="Watanabe T."/>
            <person name="Asakawa S."/>
        </authorList>
    </citation>
    <scope>NUCLEOTIDE SEQUENCE [LARGE SCALE GENOMIC DNA]</scope>
    <source>
        <strain evidence="10 11">An22</strain>
    </source>
</reference>
<dbReference type="Gene3D" id="3.30.70.270">
    <property type="match status" value="1"/>
</dbReference>
<evidence type="ECO:0000256" key="7">
    <source>
        <dbReference type="ARBA" id="ARBA00034247"/>
    </source>
</evidence>
<dbReference type="Pfam" id="PF02743">
    <property type="entry name" value="dCache_1"/>
    <property type="match status" value="1"/>
</dbReference>
<organism evidence="10 11">
    <name type="scientific">Ferrigenium kumadai</name>
    <dbReference type="NCBI Taxonomy" id="1682490"/>
    <lineage>
        <taxon>Bacteria</taxon>
        <taxon>Pseudomonadati</taxon>
        <taxon>Pseudomonadota</taxon>
        <taxon>Betaproteobacteria</taxon>
        <taxon>Nitrosomonadales</taxon>
        <taxon>Gallionellaceae</taxon>
        <taxon>Ferrigenium</taxon>
    </lineage>
</organism>
<dbReference type="InterPro" id="IPR033479">
    <property type="entry name" value="dCache_1"/>
</dbReference>
<dbReference type="SMART" id="SM00267">
    <property type="entry name" value="GGDEF"/>
    <property type="match status" value="1"/>
</dbReference>
<keyword evidence="5 8" id="KW-1133">Transmembrane helix</keyword>
<dbReference type="InterPro" id="IPR029787">
    <property type="entry name" value="Nucleotide_cyclase"/>
</dbReference>
<evidence type="ECO:0000256" key="1">
    <source>
        <dbReference type="ARBA" id="ARBA00004651"/>
    </source>
</evidence>
<dbReference type="GO" id="GO:0052621">
    <property type="term" value="F:diguanylate cyclase activity"/>
    <property type="evidence" value="ECO:0007669"/>
    <property type="project" value="UniProtKB-EC"/>
</dbReference>
<comment type="catalytic activity">
    <reaction evidence="7">
        <text>2 GTP = 3',3'-c-di-GMP + 2 diphosphate</text>
        <dbReference type="Rhea" id="RHEA:24898"/>
        <dbReference type="ChEBI" id="CHEBI:33019"/>
        <dbReference type="ChEBI" id="CHEBI:37565"/>
        <dbReference type="ChEBI" id="CHEBI:58805"/>
        <dbReference type="EC" id="2.7.7.65"/>
    </reaction>
</comment>
<dbReference type="PROSITE" id="PS50887">
    <property type="entry name" value="GGDEF"/>
    <property type="match status" value="1"/>
</dbReference>
<evidence type="ECO:0000259" key="9">
    <source>
        <dbReference type="PROSITE" id="PS50887"/>
    </source>
</evidence>
<dbReference type="GO" id="GO:1902201">
    <property type="term" value="P:negative regulation of bacterial-type flagellum-dependent cell motility"/>
    <property type="evidence" value="ECO:0007669"/>
    <property type="project" value="TreeGrafter"/>
</dbReference>
<feature type="transmembrane region" description="Helical" evidence="8">
    <location>
        <begin position="304"/>
        <end position="326"/>
    </location>
</feature>
<feature type="domain" description="GGDEF" evidence="9">
    <location>
        <begin position="367"/>
        <end position="494"/>
    </location>
</feature>
<dbReference type="GO" id="GO:0005886">
    <property type="term" value="C:plasma membrane"/>
    <property type="evidence" value="ECO:0007669"/>
    <property type="project" value="UniProtKB-SubCell"/>
</dbReference>
<evidence type="ECO:0000256" key="2">
    <source>
        <dbReference type="ARBA" id="ARBA00012528"/>
    </source>
</evidence>